<dbReference type="OrthoDB" id="3253621at2759"/>
<feature type="non-terminal residue" evidence="1">
    <location>
        <position position="1"/>
    </location>
</feature>
<proteinExistence type="predicted"/>
<sequence length="138" mass="15687">FPCITFNFGPQVRTFKHRDTMNLAGGWCAVSALGTFDHKQGGHIVLWDTKLVVEFPAGSTILIPLSAMMHSNVSIREGETRASFTQYVAGGIFRWVDNGCQRQADFQHIDPDGYRQRMEERRNSWKKGLSMYSTLDEL</sequence>
<protein>
    <submittedName>
        <fullName evidence="1">Uncharacterized protein</fullName>
    </submittedName>
</protein>
<dbReference type="Proteomes" id="UP000807025">
    <property type="component" value="Unassembled WGS sequence"/>
</dbReference>
<name>A0A9P5ZJR4_PLEER</name>
<keyword evidence="2" id="KW-1185">Reference proteome</keyword>
<gene>
    <name evidence="1" type="ORF">BDN71DRAFT_1375540</name>
</gene>
<feature type="non-terminal residue" evidence="1">
    <location>
        <position position="138"/>
    </location>
</feature>
<dbReference type="EMBL" id="MU154815">
    <property type="protein sequence ID" value="KAF9487126.1"/>
    <property type="molecule type" value="Genomic_DNA"/>
</dbReference>
<reference evidence="1" key="1">
    <citation type="submission" date="2020-11" db="EMBL/GenBank/DDBJ databases">
        <authorList>
            <consortium name="DOE Joint Genome Institute"/>
            <person name="Ahrendt S."/>
            <person name="Riley R."/>
            <person name="Andreopoulos W."/>
            <person name="Labutti K."/>
            <person name="Pangilinan J."/>
            <person name="Ruiz-Duenas F.J."/>
            <person name="Barrasa J.M."/>
            <person name="Sanchez-Garcia M."/>
            <person name="Camarero S."/>
            <person name="Miyauchi S."/>
            <person name="Serrano A."/>
            <person name="Linde D."/>
            <person name="Babiker R."/>
            <person name="Drula E."/>
            <person name="Ayuso-Fernandez I."/>
            <person name="Pacheco R."/>
            <person name="Padilla G."/>
            <person name="Ferreira P."/>
            <person name="Barriuso J."/>
            <person name="Kellner H."/>
            <person name="Castanera R."/>
            <person name="Alfaro M."/>
            <person name="Ramirez L."/>
            <person name="Pisabarro A.G."/>
            <person name="Kuo A."/>
            <person name="Tritt A."/>
            <person name="Lipzen A."/>
            <person name="He G."/>
            <person name="Yan M."/>
            <person name="Ng V."/>
            <person name="Cullen D."/>
            <person name="Martin F."/>
            <person name="Rosso M.-N."/>
            <person name="Henrissat B."/>
            <person name="Hibbett D."/>
            <person name="Martinez A.T."/>
            <person name="Grigoriev I.V."/>
        </authorList>
    </citation>
    <scope>NUCLEOTIDE SEQUENCE</scope>
    <source>
        <strain evidence="1">ATCC 90797</strain>
    </source>
</reference>
<dbReference type="Gene3D" id="3.60.130.30">
    <property type="match status" value="1"/>
</dbReference>
<dbReference type="AlphaFoldDB" id="A0A9P5ZJR4"/>
<evidence type="ECO:0000313" key="2">
    <source>
        <dbReference type="Proteomes" id="UP000807025"/>
    </source>
</evidence>
<accession>A0A9P5ZJR4</accession>
<evidence type="ECO:0000313" key="1">
    <source>
        <dbReference type="EMBL" id="KAF9487126.1"/>
    </source>
</evidence>
<organism evidence="1 2">
    <name type="scientific">Pleurotus eryngii</name>
    <name type="common">Boletus of the steppes</name>
    <dbReference type="NCBI Taxonomy" id="5323"/>
    <lineage>
        <taxon>Eukaryota</taxon>
        <taxon>Fungi</taxon>
        <taxon>Dikarya</taxon>
        <taxon>Basidiomycota</taxon>
        <taxon>Agaricomycotina</taxon>
        <taxon>Agaricomycetes</taxon>
        <taxon>Agaricomycetidae</taxon>
        <taxon>Agaricales</taxon>
        <taxon>Pleurotineae</taxon>
        <taxon>Pleurotaceae</taxon>
        <taxon>Pleurotus</taxon>
    </lineage>
</organism>
<comment type="caution">
    <text evidence="1">The sequence shown here is derived from an EMBL/GenBank/DDBJ whole genome shotgun (WGS) entry which is preliminary data.</text>
</comment>